<proteinExistence type="predicted"/>
<dbReference type="InterPro" id="IPR011598">
    <property type="entry name" value="bHLH_dom"/>
</dbReference>
<dbReference type="RefSeq" id="XP_046043736.1">
    <property type="nucleotide sequence ID" value="XM_046188723.1"/>
</dbReference>
<dbReference type="PROSITE" id="PS50888">
    <property type="entry name" value="BHLH"/>
    <property type="match status" value="1"/>
</dbReference>
<organism evidence="3 4">
    <name type="scientific">Fusarium redolens</name>
    <dbReference type="NCBI Taxonomy" id="48865"/>
    <lineage>
        <taxon>Eukaryota</taxon>
        <taxon>Fungi</taxon>
        <taxon>Dikarya</taxon>
        <taxon>Ascomycota</taxon>
        <taxon>Pezizomycotina</taxon>
        <taxon>Sordariomycetes</taxon>
        <taxon>Hypocreomycetidae</taxon>
        <taxon>Hypocreales</taxon>
        <taxon>Nectriaceae</taxon>
        <taxon>Fusarium</taxon>
        <taxon>Fusarium redolens species complex</taxon>
    </lineage>
</organism>
<dbReference type="Proteomes" id="UP000720189">
    <property type="component" value="Unassembled WGS sequence"/>
</dbReference>
<comment type="caution">
    <text evidence="3">The sequence shown here is derived from an EMBL/GenBank/DDBJ whole genome shotgun (WGS) entry which is preliminary data.</text>
</comment>
<sequence>MAFFASDGICPADLYQFLDQLGGMDSYNIKQPSPATLERESLLNSRQRCNSAYISTQRGPSVNLRTASHKPKKRLTKKMAYKKPSSSEALKQPHENHNLAEKRYRSRLKNHFESLLAILPRPPSKDGNNRDSCDHSFSRAEVLALARERIVSLEEGFEAMAKERDQLLRDIALMFQRPPTAYLSQYDDVMGDSVLIVTNVSTTNPQNPTLISHHNGQNRPLTPQTCGSWLVKHILCLIVRSSCGYLMASPFCNVVVMTNRWIGQGSFGARSCYFA</sequence>
<evidence type="ECO:0000256" key="1">
    <source>
        <dbReference type="SAM" id="MobiDB-lite"/>
    </source>
</evidence>
<gene>
    <name evidence="3" type="ORF">BKA55DRAFT_524515</name>
</gene>
<dbReference type="Gene3D" id="4.10.280.10">
    <property type="entry name" value="Helix-loop-helix DNA-binding domain"/>
    <property type="match status" value="1"/>
</dbReference>
<name>A0A9P9G285_FUSRE</name>
<accession>A0A9P9G285</accession>
<evidence type="ECO:0000259" key="2">
    <source>
        <dbReference type="PROSITE" id="PS50888"/>
    </source>
</evidence>
<evidence type="ECO:0000313" key="4">
    <source>
        <dbReference type="Proteomes" id="UP000720189"/>
    </source>
</evidence>
<dbReference type="GO" id="GO:0046983">
    <property type="term" value="F:protein dimerization activity"/>
    <property type="evidence" value="ECO:0007669"/>
    <property type="project" value="InterPro"/>
</dbReference>
<dbReference type="InterPro" id="IPR036638">
    <property type="entry name" value="HLH_DNA-bd_sf"/>
</dbReference>
<reference evidence="3" key="1">
    <citation type="journal article" date="2021" name="Nat. Commun.">
        <title>Genetic determinants of endophytism in the Arabidopsis root mycobiome.</title>
        <authorList>
            <person name="Mesny F."/>
            <person name="Miyauchi S."/>
            <person name="Thiergart T."/>
            <person name="Pickel B."/>
            <person name="Atanasova L."/>
            <person name="Karlsson M."/>
            <person name="Huettel B."/>
            <person name="Barry K.W."/>
            <person name="Haridas S."/>
            <person name="Chen C."/>
            <person name="Bauer D."/>
            <person name="Andreopoulos W."/>
            <person name="Pangilinan J."/>
            <person name="LaButti K."/>
            <person name="Riley R."/>
            <person name="Lipzen A."/>
            <person name="Clum A."/>
            <person name="Drula E."/>
            <person name="Henrissat B."/>
            <person name="Kohler A."/>
            <person name="Grigoriev I.V."/>
            <person name="Martin F.M."/>
            <person name="Hacquard S."/>
        </authorList>
    </citation>
    <scope>NUCLEOTIDE SEQUENCE</scope>
    <source>
        <strain evidence="3">MPI-CAGE-AT-0023</strain>
    </source>
</reference>
<keyword evidence="4" id="KW-1185">Reference proteome</keyword>
<feature type="compositionally biased region" description="Basic residues" evidence="1">
    <location>
        <begin position="70"/>
        <end position="81"/>
    </location>
</feature>
<dbReference type="SUPFAM" id="SSF47459">
    <property type="entry name" value="HLH, helix-loop-helix DNA-binding domain"/>
    <property type="match status" value="1"/>
</dbReference>
<dbReference type="EMBL" id="JAGMUX010000020">
    <property type="protein sequence ID" value="KAH7231799.1"/>
    <property type="molecule type" value="Genomic_DNA"/>
</dbReference>
<evidence type="ECO:0000313" key="3">
    <source>
        <dbReference type="EMBL" id="KAH7231799.1"/>
    </source>
</evidence>
<dbReference type="Pfam" id="PF00010">
    <property type="entry name" value="HLH"/>
    <property type="match status" value="1"/>
</dbReference>
<dbReference type="OrthoDB" id="3542681at2759"/>
<protein>
    <recommendedName>
        <fullName evidence="2">BHLH domain-containing protein</fullName>
    </recommendedName>
</protein>
<dbReference type="GeneID" id="70218677"/>
<dbReference type="AlphaFoldDB" id="A0A9P9G285"/>
<feature type="domain" description="BHLH" evidence="2">
    <location>
        <begin position="92"/>
        <end position="153"/>
    </location>
</feature>
<feature type="region of interest" description="Disordered" evidence="1">
    <location>
        <begin position="70"/>
        <end position="97"/>
    </location>
</feature>